<sequence>MLSVSPSFEARSSLEAMLESLRQRQGNENTRELPPELPARPRPKARTRPPSFRKPLTKSSTARDAGSEKLLKVGCKKEEVKSFRGNNFCDVKEMEAIESRYLMEDSKGALERGHGGGIHARLPQGSLPRFLEFDRDDNIAYCIKKRLRIWCRQQNGLWESGKIQSTSGEKSVVFLSDERAVTVPTSDLLPANPDILEGVDDLTQLSYLNEPSVLHNLETRYIHGSIYSKAGPVLVAVNPFKHAQVCGDEIVTAYMNKLMDSPHVYAIADTAYNQMMEGGVNQSIIISGESGSGKTETAKMAMQYLAAVGGGSNGIESEVLQTNCILEAFGNAKTSRNDNSSRFGKLIEIHFSAAGKLCGAKLNTFLLEKSRVVQCAQGERSYHIFYQLCAGAPSGLKDKLKLKDASEFNYLKHSSCLVISGVDDAKKFQILMEALNRLEICEKDQVHAFQMISAVLWLGNISFEVIDNENHVEPVANEAVMNAASLMGCSAYDLMLALSTHRIQAGKDEVSKRLTTQQAIDSRDSLAKFIYGSLFEWVVDKINTSLAMGKQHTGRSINILDIYGFESFKNNGFEQFCINYANERLQQHFNSHLFKREQEEYEFDGIDWKKIEFKDNQDCLDLIEQKPFGIIALLDEESNFPKATDFTFVNKLQEHLKTNSCLKGERGSVFSIQHYAGEVTYSASGFLEKNRDLLHSDIIQLLSSCSSELLQLFTSFLLNPFQKSTLPSKLVVSDVRRQSVATKFKGQLFQLMQQLENTAPHFIRCIKPNNKKLPGMFEKDLVLEQLQCCGILEVVRISRAGYPTRMTHQDFTGRYAFLLLDNSLLRDPLKTSVAVLQKFHIHPEMYQVGYTKLYLRAGQIAAMEDVRKKVLQGTLDVQKCFRGYRARLCFHELKGGVITLQSFVRGEIDRKQYDVLIKSKVEGDRKKQDERSMAVLRIQSAMRGFLSRRHFGSLWGLKKSILNQQNASRKISEVKDFPSEVLPYVLEELQKQVHRAEATIEQKEKENVALREQIKQFENRLSEYEAKMGSVEMWQKQMASLQAKLALAKCLTVGGNTLLASSQLSRSYESTRSLSMGTGAGSASMRSTDYETDAAESVQEGVGGFLAVSHLVKEFEVNKQKFDGEAERVVQLKGQSTSTPEAELKRLKLQFCEWKEDFKERLREARAKVRKLEQHSKDRRKKRTTWWGKEQIFSALNNSSNFLGGIKWYNK</sequence>
<accession>A0A9P1E3G6</accession>
<dbReference type="GO" id="GO:0000146">
    <property type="term" value="F:microfilament motor activity"/>
    <property type="evidence" value="ECO:0007669"/>
    <property type="project" value="TreeGrafter"/>
</dbReference>
<dbReference type="Pfam" id="PF00612">
    <property type="entry name" value="IQ"/>
    <property type="match status" value="2"/>
</dbReference>
<gene>
    <name evidence="16" type="ORF">CEURO_LOCUS5580</name>
</gene>
<evidence type="ECO:0000256" key="1">
    <source>
        <dbReference type="ARBA" id="ARBA00004474"/>
    </source>
</evidence>
<dbReference type="SMART" id="SM00015">
    <property type="entry name" value="IQ"/>
    <property type="match status" value="3"/>
</dbReference>
<comment type="subcellular location">
    <subcellularLocation>
        <location evidence="1">Plastid</location>
    </subcellularLocation>
</comment>
<reference evidence="16" key="1">
    <citation type="submission" date="2022-07" db="EMBL/GenBank/DDBJ databases">
        <authorList>
            <person name="Macas J."/>
            <person name="Novak P."/>
            <person name="Neumann P."/>
        </authorList>
    </citation>
    <scope>NUCLEOTIDE SEQUENCE</scope>
</reference>
<dbReference type="PROSITE" id="PS50096">
    <property type="entry name" value="IQ"/>
    <property type="match status" value="2"/>
</dbReference>
<evidence type="ECO:0000256" key="8">
    <source>
        <dbReference type="ARBA" id="ARBA00023175"/>
    </source>
</evidence>
<dbReference type="InterPro" id="IPR004009">
    <property type="entry name" value="SH3_Myosin"/>
</dbReference>
<dbReference type="GO" id="GO:0051015">
    <property type="term" value="F:actin filament binding"/>
    <property type="evidence" value="ECO:0007669"/>
    <property type="project" value="TreeGrafter"/>
</dbReference>
<dbReference type="InterPro" id="IPR001609">
    <property type="entry name" value="Myosin_head_motor_dom-like"/>
</dbReference>
<feature type="domain" description="Myosin N-terminal SH3-like" evidence="15">
    <location>
        <begin position="144"/>
        <end position="193"/>
    </location>
</feature>
<keyword evidence="6 12" id="KW-0175">Coiled coil</keyword>
<evidence type="ECO:0000313" key="17">
    <source>
        <dbReference type="Proteomes" id="UP001152484"/>
    </source>
</evidence>
<keyword evidence="7 11" id="KW-0518">Myosin</keyword>
<evidence type="ECO:0000256" key="2">
    <source>
        <dbReference type="ARBA" id="ARBA00022737"/>
    </source>
</evidence>
<dbReference type="InterPro" id="IPR000048">
    <property type="entry name" value="IQ_motif_EF-hand-BS"/>
</dbReference>
<dbReference type="Proteomes" id="UP001152484">
    <property type="component" value="Unassembled WGS sequence"/>
</dbReference>
<evidence type="ECO:0000256" key="9">
    <source>
        <dbReference type="ARBA" id="ARBA00023203"/>
    </source>
</evidence>
<feature type="binding site" evidence="11">
    <location>
        <begin position="288"/>
        <end position="295"/>
    </location>
    <ligand>
        <name>ATP</name>
        <dbReference type="ChEBI" id="CHEBI:30616"/>
    </ligand>
</feature>
<protein>
    <recommendedName>
        <fullName evidence="18">Myosin-2</fullName>
    </recommendedName>
</protein>
<feature type="coiled-coil region" evidence="12">
    <location>
        <begin position="1155"/>
        <end position="1182"/>
    </location>
</feature>
<name>A0A9P1E3G6_CUSEU</name>
<dbReference type="FunFam" id="1.10.10.820:FF:000001">
    <property type="entry name" value="Myosin heavy chain"/>
    <property type="match status" value="1"/>
</dbReference>
<dbReference type="InterPro" id="IPR027417">
    <property type="entry name" value="P-loop_NTPase"/>
</dbReference>
<dbReference type="SMART" id="SM00242">
    <property type="entry name" value="MYSc"/>
    <property type="match status" value="1"/>
</dbReference>
<keyword evidence="9 11" id="KW-0009">Actin-binding</keyword>
<dbReference type="GO" id="GO:0016459">
    <property type="term" value="C:myosin complex"/>
    <property type="evidence" value="ECO:0007669"/>
    <property type="project" value="UniProtKB-KW"/>
</dbReference>
<dbReference type="PROSITE" id="PS51844">
    <property type="entry name" value="SH3_LIKE"/>
    <property type="match status" value="1"/>
</dbReference>
<dbReference type="PANTHER" id="PTHR13140:SF706">
    <property type="entry name" value="DILUTE CLASS UNCONVENTIONAL MYOSIN, ISOFORM C"/>
    <property type="match status" value="1"/>
</dbReference>
<dbReference type="GO" id="GO:0009536">
    <property type="term" value="C:plastid"/>
    <property type="evidence" value="ECO:0007669"/>
    <property type="project" value="UniProtKB-SubCell"/>
</dbReference>
<dbReference type="InterPro" id="IPR036022">
    <property type="entry name" value="MYSc_Myo8"/>
</dbReference>
<dbReference type="FunFam" id="1.20.58.530:FF:000013">
    <property type="entry name" value="Unconventional myosin-XIX"/>
    <property type="match status" value="1"/>
</dbReference>
<dbReference type="CDD" id="cd01383">
    <property type="entry name" value="MYSc_Myo8"/>
    <property type="match status" value="1"/>
</dbReference>
<feature type="region of interest" description="Disordered" evidence="13">
    <location>
        <begin position="15"/>
        <end position="65"/>
    </location>
</feature>
<dbReference type="AlphaFoldDB" id="A0A9P1E3G6"/>
<dbReference type="InterPro" id="IPR036961">
    <property type="entry name" value="Kinesin_motor_dom_sf"/>
</dbReference>
<evidence type="ECO:0000256" key="7">
    <source>
        <dbReference type="ARBA" id="ARBA00023123"/>
    </source>
</evidence>
<dbReference type="Gene3D" id="1.20.58.530">
    <property type="match status" value="1"/>
</dbReference>
<dbReference type="OrthoDB" id="6108017at2759"/>
<dbReference type="Gene3D" id="1.20.5.190">
    <property type="match status" value="1"/>
</dbReference>
<dbReference type="SUPFAM" id="SSF52540">
    <property type="entry name" value="P-loop containing nucleoside triphosphate hydrolases"/>
    <property type="match status" value="1"/>
</dbReference>
<evidence type="ECO:0000259" key="15">
    <source>
        <dbReference type="PROSITE" id="PS51844"/>
    </source>
</evidence>
<dbReference type="GO" id="GO:0030048">
    <property type="term" value="P:actin filament-based movement"/>
    <property type="evidence" value="ECO:0007669"/>
    <property type="project" value="UniProtKB-ARBA"/>
</dbReference>
<evidence type="ECO:0000256" key="6">
    <source>
        <dbReference type="ARBA" id="ARBA00023054"/>
    </source>
</evidence>
<dbReference type="PROSITE" id="PS51456">
    <property type="entry name" value="MYOSIN_MOTOR"/>
    <property type="match status" value="1"/>
</dbReference>
<dbReference type="GO" id="GO:0005516">
    <property type="term" value="F:calmodulin binding"/>
    <property type="evidence" value="ECO:0007669"/>
    <property type="project" value="UniProtKB-KW"/>
</dbReference>
<dbReference type="PRINTS" id="PR00193">
    <property type="entry name" value="MYOSINHEAVY"/>
</dbReference>
<keyword evidence="5" id="KW-0112">Calmodulin-binding</keyword>
<keyword evidence="2" id="KW-0677">Repeat</keyword>
<evidence type="ECO:0000256" key="10">
    <source>
        <dbReference type="ARBA" id="ARBA00060862"/>
    </source>
</evidence>
<evidence type="ECO:0000259" key="14">
    <source>
        <dbReference type="PROSITE" id="PS51456"/>
    </source>
</evidence>
<feature type="coiled-coil region" evidence="12">
    <location>
        <begin position="986"/>
        <end position="1027"/>
    </location>
</feature>
<keyword evidence="4 11" id="KW-0067">ATP-binding</keyword>
<feature type="domain" description="Myosin motor" evidence="14">
    <location>
        <begin position="197"/>
        <end position="868"/>
    </location>
</feature>
<organism evidence="16 17">
    <name type="scientific">Cuscuta europaea</name>
    <name type="common">European dodder</name>
    <dbReference type="NCBI Taxonomy" id="41803"/>
    <lineage>
        <taxon>Eukaryota</taxon>
        <taxon>Viridiplantae</taxon>
        <taxon>Streptophyta</taxon>
        <taxon>Embryophyta</taxon>
        <taxon>Tracheophyta</taxon>
        <taxon>Spermatophyta</taxon>
        <taxon>Magnoliopsida</taxon>
        <taxon>eudicotyledons</taxon>
        <taxon>Gunneridae</taxon>
        <taxon>Pentapetalae</taxon>
        <taxon>asterids</taxon>
        <taxon>lamiids</taxon>
        <taxon>Solanales</taxon>
        <taxon>Convolvulaceae</taxon>
        <taxon>Cuscuteae</taxon>
        <taxon>Cuscuta</taxon>
        <taxon>Cuscuta subgen. Cuscuta</taxon>
    </lineage>
</organism>
<evidence type="ECO:0000256" key="13">
    <source>
        <dbReference type="SAM" id="MobiDB-lite"/>
    </source>
</evidence>
<keyword evidence="8 11" id="KW-0505">Motor protein</keyword>
<dbReference type="GO" id="GO:0007015">
    <property type="term" value="P:actin filament organization"/>
    <property type="evidence" value="ECO:0007669"/>
    <property type="project" value="TreeGrafter"/>
</dbReference>
<evidence type="ECO:0000256" key="4">
    <source>
        <dbReference type="ARBA" id="ARBA00022840"/>
    </source>
</evidence>
<evidence type="ECO:0000313" key="16">
    <source>
        <dbReference type="EMBL" id="CAH9075777.1"/>
    </source>
</evidence>
<dbReference type="GO" id="GO:0005524">
    <property type="term" value="F:ATP binding"/>
    <property type="evidence" value="ECO:0007669"/>
    <property type="project" value="UniProtKB-UniRule"/>
</dbReference>
<evidence type="ECO:0008006" key="18">
    <source>
        <dbReference type="Google" id="ProtNLM"/>
    </source>
</evidence>
<keyword evidence="3 11" id="KW-0547">Nucleotide-binding</keyword>
<dbReference type="Gene3D" id="3.30.70.1590">
    <property type="match status" value="1"/>
</dbReference>
<dbReference type="InterPro" id="IPR057535">
    <property type="entry name" value="MYO1-3_N_SH3"/>
</dbReference>
<dbReference type="Pfam" id="PF25369">
    <property type="entry name" value="SH3_VIII-1_N"/>
    <property type="match status" value="1"/>
</dbReference>
<comment type="caution">
    <text evidence="16">The sequence shown here is derived from an EMBL/GenBank/DDBJ whole genome shotgun (WGS) entry which is preliminary data.</text>
</comment>
<dbReference type="Pfam" id="PF00063">
    <property type="entry name" value="Myosin_head"/>
    <property type="match status" value="1"/>
</dbReference>
<evidence type="ECO:0000256" key="11">
    <source>
        <dbReference type="PROSITE-ProRule" id="PRU00782"/>
    </source>
</evidence>
<proteinExistence type="inferred from homology"/>
<feature type="region of interest" description="Actin-binding" evidence="11">
    <location>
        <begin position="748"/>
        <end position="770"/>
    </location>
</feature>
<dbReference type="Gene3D" id="1.20.120.720">
    <property type="entry name" value="Myosin VI head, motor domain, U50 subdomain"/>
    <property type="match status" value="1"/>
</dbReference>
<feature type="region of interest" description="Disordered" evidence="13">
    <location>
        <begin position="1070"/>
        <end position="1092"/>
    </location>
</feature>
<dbReference type="GO" id="GO:0016020">
    <property type="term" value="C:membrane"/>
    <property type="evidence" value="ECO:0007669"/>
    <property type="project" value="TreeGrafter"/>
</dbReference>
<evidence type="ECO:0000256" key="5">
    <source>
        <dbReference type="ARBA" id="ARBA00022860"/>
    </source>
</evidence>
<dbReference type="PANTHER" id="PTHR13140">
    <property type="entry name" value="MYOSIN"/>
    <property type="match status" value="1"/>
</dbReference>
<dbReference type="Gene3D" id="3.40.850.10">
    <property type="entry name" value="Kinesin motor domain"/>
    <property type="match status" value="1"/>
</dbReference>
<evidence type="ECO:0000256" key="12">
    <source>
        <dbReference type="SAM" id="Coils"/>
    </source>
</evidence>
<dbReference type="EMBL" id="CAMAPE010000010">
    <property type="protein sequence ID" value="CAH9075777.1"/>
    <property type="molecule type" value="Genomic_DNA"/>
</dbReference>
<evidence type="ECO:0000256" key="3">
    <source>
        <dbReference type="ARBA" id="ARBA00022741"/>
    </source>
</evidence>
<comment type="similarity">
    <text evidence="10">Belongs to the TRAFAC class myosin-kinesin ATPase superfamily. Myosin family. Plant myosin class VIII subfamily.</text>
</comment>
<keyword evidence="17" id="KW-1185">Reference proteome</keyword>
<dbReference type="Gene3D" id="1.10.10.820">
    <property type="match status" value="1"/>
</dbReference>